<dbReference type="AlphaFoldDB" id="A0A4C1UXQ0"/>
<gene>
    <name evidence="2" type="ORF">EVAR_31408_1</name>
</gene>
<comment type="caution">
    <text evidence="2">The sequence shown here is derived from an EMBL/GenBank/DDBJ whole genome shotgun (WGS) entry which is preliminary data.</text>
</comment>
<protein>
    <submittedName>
        <fullName evidence="2">Uncharacterized protein</fullName>
    </submittedName>
</protein>
<dbReference type="Proteomes" id="UP000299102">
    <property type="component" value="Unassembled WGS sequence"/>
</dbReference>
<organism evidence="2 3">
    <name type="scientific">Eumeta variegata</name>
    <name type="common">Bagworm moth</name>
    <name type="synonym">Eumeta japonica</name>
    <dbReference type="NCBI Taxonomy" id="151549"/>
    <lineage>
        <taxon>Eukaryota</taxon>
        <taxon>Metazoa</taxon>
        <taxon>Ecdysozoa</taxon>
        <taxon>Arthropoda</taxon>
        <taxon>Hexapoda</taxon>
        <taxon>Insecta</taxon>
        <taxon>Pterygota</taxon>
        <taxon>Neoptera</taxon>
        <taxon>Endopterygota</taxon>
        <taxon>Lepidoptera</taxon>
        <taxon>Glossata</taxon>
        <taxon>Ditrysia</taxon>
        <taxon>Tineoidea</taxon>
        <taxon>Psychidae</taxon>
        <taxon>Oiketicinae</taxon>
        <taxon>Eumeta</taxon>
    </lineage>
</organism>
<name>A0A4C1UXQ0_EUMVA</name>
<dbReference type="OrthoDB" id="8195485at2759"/>
<evidence type="ECO:0000256" key="1">
    <source>
        <dbReference type="SAM" id="MobiDB-lite"/>
    </source>
</evidence>
<feature type="region of interest" description="Disordered" evidence="1">
    <location>
        <begin position="145"/>
        <end position="169"/>
    </location>
</feature>
<evidence type="ECO:0000313" key="2">
    <source>
        <dbReference type="EMBL" id="GBP31283.1"/>
    </source>
</evidence>
<dbReference type="EMBL" id="BGZK01000244">
    <property type="protein sequence ID" value="GBP31283.1"/>
    <property type="molecule type" value="Genomic_DNA"/>
</dbReference>
<keyword evidence="3" id="KW-1185">Reference proteome</keyword>
<reference evidence="2 3" key="1">
    <citation type="journal article" date="2019" name="Commun. Biol.">
        <title>The bagworm genome reveals a unique fibroin gene that provides high tensile strength.</title>
        <authorList>
            <person name="Kono N."/>
            <person name="Nakamura H."/>
            <person name="Ohtoshi R."/>
            <person name="Tomita M."/>
            <person name="Numata K."/>
            <person name="Arakawa K."/>
        </authorList>
    </citation>
    <scope>NUCLEOTIDE SEQUENCE [LARGE SCALE GENOMIC DNA]</scope>
</reference>
<evidence type="ECO:0000313" key="3">
    <source>
        <dbReference type="Proteomes" id="UP000299102"/>
    </source>
</evidence>
<accession>A0A4C1UXQ0</accession>
<proteinExistence type="predicted"/>
<sequence>MYEDVPIRTTDKLAPEELLKLVHCTCAKDCSGRCGCKKAGLPCVCLYTVIPNFIPAFNSGPGTDLDFDPGPVLNFSQSSATTLWLSILLSVALSIDTTIDTFTAYSSNSTITDVIVLKSQNYHVRANCEIHDRTRHEHRTAYVIASPQHSSRAAPMSRRNRPPWRPSAV</sequence>